<feature type="compositionally biased region" description="Basic residues" evidence="1">
    <location>
        <begin position="98"/>
        <end position="127"/>
    </location>
</feature>
<evidence type="ECO:0000313" key="2">
    <source>
        <dbReference type="EMBL" id="KAJ7622204.1"/>
    </source>
</evidence>
<evidence type="ECO:0000256" key="1">
    <source>
        <dbReference type="SAM" id="MobiDB-lite"/>
    </source>
</evidence>
<feature type="compositionally biased region" description="Basic residues" evidence="1">
    <location>
        <begin position="32"/>
        <end position="43"/>
    </location>
</feature>
<comment type="caution">
    <text evidence="2">The sequence shown here is derived from an EMBL/GenBank/DDBJ whole genome shotgun (WGS) entry which is preliminary data.</text>
</comment>
<accession>A0AAD7BIJ2</accession>
<evidence type="ECO:0000313" key="3">
    <source>
        <dbReference type="Proteomes" id="UP001221142"/>
    </source>
</evidence>
<gene>
    <name evidence="2" type="ORF">FB45DRAFT_927239</name>
</gene>
<keyword evidence="3" id="KW-1185">Reference proteome</keyword>
<name>A0AAD7BIJ2_9AGAR</name>
<organism evidence="2 3">
    <name type="scientific">Roridomyces roridus</name>
    <dbReference type="NCBI Taxonomy" id="1738132"/>
    <lineage>
        <taxon>Eukaryota</taxon>
        <taxon>Fungi</taxon>
        <taxon>Dikarya</taxon>
        <taxon>Basidiomycota</taxon>
        <taxon>Agaricomycotina</taxon>
        <taxon>Agaricomycetes</taxon>
        <taxon>Agaricomycetidae</taxon>
        <taxon>Agaricales</taxon>
        <taxon>Marasmiineae</taxon>
        <taxon>Mycenaceae</taxon>
        <taxon>Roridomyces</taxon>
    </lineage>
</organism>
<proteinExistence type="predicted"/>
<dbReference type="AlphaFoldDB" id="A0AAD7BIJ2"/>
<feature type="region of interest" description="Disordered" evidence="1">
    <location>
        <begin position="94"/>
        <end position="160"/>
    </location>
</feature>
<dbReference type="Proteomes" id="UP001221142">
    <property type="component" value="Unassembled WGS sequence"/>
</dbReference>
<reference evidence="2" key="1">
    <citation type="submission" date="2023-03" db="EMBL/GenBank/DDBJ databases">
        <title>Massive genome expansion in bonnet fungi (Mycena s.s.) driven by repeated elements and novel gene families across ecological guilds.</title>
        <authorList>
            <consortium name="Lawrence Berkeley National Laboratory"/>
            <person name="Harder C.B."/>
            <person name="Miyauchi S."/>
            <person name="Viragh M."/>
            <person name="Kuo A."/>
            <person name="Thoen E."/>
            <person name="Andreopoulos B."/>
            <person name="Lu D."/>
            <person name="Skrede I."/>
            <person name="Drula E."/>
            <person name="Henrissat B."/>
            <person name="Morin E."/>
            <person name="Kohler A."/>
            <person name="Barry K."/>
            <person name="LaButti K."/>
            <person name="Morin E."/>
            <person name="Salamov A."/>
            <person name="Lipzen A."/>
            <person name="Mereny Z."/>
            <person name="Hegedus B."/>
            <person name="Baldrian P."/>
            <person name="Stursova M."/>
            <person name="Weitz H."/>
            <person name="Taylor A."/>
            <person name="Grigoriev I.V."/>
            <person name="Nagy L.G."/>
            <person name="Martin F."/>
            <person name="Kauserud H."/>
        </authorList>
    </citation>
    <scope>NUCLEOTIDE SEQUENCE</scope>
    <source>
        <strain evidence="2">9284</strain>
    </source>
</reference>
<protein>
    <submittedName>
        <fullName evidence="2">Uncharacterized protein</fullName>
    </submittedName>
</protein>
<sequence length="180" mass="21421">MHRQPDALRKNRQTPLSPLRRQEKWLLQLVARRSRRPRGKSRQKTHDQTPRSVHPRRWRNKGIRCWPSRFPIDHARHVYACYRTYAVHISLSSPSLRDHRHRHLSPYHSSRHGTRHNRKHPRIPHRAPRNDQRHAPRAQQSPNPERPESERHARRSRIRAGAGTGYLRVVGFDAARDGCL</sequence>
<feature type="region of interest" description="Disordered" evidence="1">
    <location>
        <begin position="1"/>
        <end position="56"/>
    </location>
</feature>
<dbReference type="EMBL" id="JARKIF010000015">
    <property type="protein sequence ID" value="KAJ7622204.1"/>
    <property type="molecule type" value="Genomic_DNA"/>
</dbReference>